<dbReference type="GO" id="GO:0003677">
    <property type="term" value="F:DNA binding"/>
    <property type="evidence" value="ECO:0007669"/>
    <property type="project" value="InterPro"/>
</dbReference>
<evidence type="ECO:0000313" key="2">
    <source>
        <dbReference type="EMBL" id="DAD82038.1"/>
    </source>
</evidence>
<accession>A0A8S5MIJ4</accession>
<proteinExistence type="predicted"/>
<dbReference type="InterPro" id="IPR001387">
    <property type="entry name" value="Cro/C1-type_HTH"/>
</dbReference>
<protein>
    <submittedName>
        <fullName evidence="2">LAMBDA REPRESSOR (TRIPLE MUTANT)/DNA COMPLEX-DNA COMPLEX, DOUBLE HELIX, TRANSCRIPTION-DNA.1A</fullName>
    </submittedName>
</protein>
<name>A0A8S5MIJ4_9CAUD</name>
<dbReference type="EMBL" id="BK014911">
    <property type="protein sequence ID" value="DAD82038.1"/>
    <property type="molecule type" value="Genomic_DNA"/>
</dbReference>
<organism evidence="2">
    <name type="scientific">Siphoviridae sp. ctkL634</name>
    <dbReference type="NCBI Taxonomy" id="2826442"/>
    <lineage>
        <taxon>Viruses</taxon>
        <taxon>Duplodnaviria</taxon>
        <taxon>Heunggongvirae</taxon>
        <taxon>Uroviricota</taxon>
        <taxon>Caudoviricetes</taxon>
    </lineage>
</organism>
<feature type="domain" description="HTH cro/C1-type" evidence="1">
    <location>
        <begin position="58"/>
        <end position="99"/>
    </location>
</feature>
<dbReference type="Gene3D" id="1.10.260.40">
    <property type="entry name" value="lambda repressor-like DNA-binding domains"/>
    <property type="match status" value="1"/>
</dbReference>
<reference evidence="2" key="1">
    <citation type="journal article" date="2021" name="Proc. Natl. Acad. Sci. U.S.A.">
        <title>A Catalog of Tens of Thousands of Viruses from Human Metagenomes Reveals Hidden Associations with Chronic Diseases.</title>
        <authorList>
            <person name="Tisza M.J."/>
            <person name="Buck C.B."/>
        </authorList>
    </citation>
    <scope>NUCLEOTIDE SEQUENCE</scope>
    <source>
        <strain evidence="2">CtkL634</strain>
    </source>
</reference>
<dbReference type="SUPFAM" id="SSF47413">
    <property type="entry name" value="lambda repressor-like DNA-binding domains"/>
    <property type="match status" value="1"/>
</dbReference>
<evidence type="ECO:0000259" key="1">
    <source>
        <dbReference type="PROSITE" id="PS50943"/>
    </source>
</evidence>
<sequence>MLCWSVMILTRTPRQRCGGQFLSWKGSEGMPIPKDKTMLQVDSKKILIAMAENMLEPAELAEKAGVPKNIVYAIRRGNYAKPKYIGKVAVALGVKVTDLLPDKQEKALISEE</sequence>
<dbReference type="PROSITE" id="PS50943">
    <property type="entry name" value="HTH_CROC1"/>
    <property type="match status" value="1"/>
</dbReference>
<dbReference type="InterPro" id="IPR010982">
    <property type="entry name" value="Lambda_DNA-bd_dom_sf"/>
</dbReference>